<name>A0A9Q1BM45_HOLLE</name>
<dbReference type="FunFam" id="2.130.10.10:FF:000421">
    <property type="entry name" value="PAN2-PAN3 deadenylation complex catalytic subunit PAN2"/>
    <property type="match status" value="1"/>
</dbReference>
<feature type="region of interest" description="Disordered" evidence="10">
    <location>
        <begin position="631"/>
        <end position="651"/>
    </location>
</feature>
<evidence type="ECO:0000256" key="3">
    <source>
        <dbReference type="ARBA" id="ARBA00022664"/>
    </source>
</evidence>
<dbReference type="InterPro" id="IPR036397">
    <property type="entry name" value="RNaseH_sf"/>
</dbReference>
<dbReference type="GO" id="GO:0004535">
    <property type="term" value="F:poly(A)-specific ribonuclease activity"/>
    <property type="evidence" value="ECO:0007669"/>
    <property type="project" value="UniProtKB-UniRule"/>
</dbReference>
<dbReference type="InterPro" id="IPR028881">
    <property type="entry name" value="PAN2_UCH_dom"/>
</dbReference>
<dbReference type="EC" id="3.1.13.4" evidence="9"/>
<dbReference type="OrthoDB" id="16516at2759"/>
<keyword evidence="7 9" id="KW-0269">Exonuclease</keyword>
<dbReference type="Pfam" id="PF13423">
    <property type="entry name" value="UCH_1"/>
    <property type="match status" value="1"/>
</dbReference>
<keyword evidence="4 9" id="KW-0540">Nuclease</keyword>
<dbReference type="PANTHER" id="PTHR15728:SF0">
    <property type="entry name" value="PAN2-PAN3 DEADENYLATION COMPLEX CATALYTIC SUBUNIT PAN2"/>
    <property type="match status" value="1"/>
</dbReference>
<dbReference type="InterPro" id="IPR038765">
    <property type="entry name" value="Papain-like_cys_pep_sf"/>
</dbReference>
<dbReference type="Pfam" id="PF20770">
    <property type="entry name" value="PAN2_N"/>
    <property type="match status" value="1"/>
</dbReference>
<evidence type="ECO:0000256" key="2">
    <source>
        <dbReference type="ARBA" id="ARBA00022490"/>
    </source>
</evidence>
<comment type="subunit">
    <text evidence="9">Forms a heterotrimer with an asymmetric homodimer of the regulatory subunit PAN3 to form the poly(A)-nuclease (PAN) deadenylation complex.</text>
</comment>
<dbReference type="SUPFAM" id="SSF53098">
    <property type="entry name" value="Ribonuclease H-like"/>
    <property type="match status" value="1"/>
</dbReference>
<comment type="catalytic activity">
    <reaction evidence="1 9">
        <text>Exonucleolytic cleavage of poly(A) to 5'-AMP.</text>
        <dbReference type="EC" id="3.1.13.4"/>
    </reaction>
</comment>
<dbReference type="GO" id="GO:0031251">
    <property type="term" value="C:PAN complex"/>
    <property type="evidence" value="ECO:0007669"/>
    <property type="project" value="UniProtKB-UniRule"/>
</dbReference>
<feature type="binding site" evidence="9">
    <location>
        <position position="1081"/>
    </location>
    <ligand>
        <name>a divalent metal cation</name>
        <dbReference type="ChEBI" id="CHEBI:60240"/>
        <note>catalytic</note>
    </ligand>
</feature>
<comment type="caution">
    <text evidence="12">The sequence shown here is derived from an EMBL/GenBank/DDBJ whole genome shotgun (WGS) entry which is preliminary data.</text>
</comment>
<evidence type="ECO:0000259" key="11">
    <source>
        <dbReference type="PROSITE" id="PS50235"/>
    </source>
</evidence>
<dbReference type="GO" id="GO:0006397">
    <property type="term" value="P:mRNA processing"/>
    <property type="evidence" value="ECO:0007669"/>
    <property type="project" value="UniProtKB-KW"/>
</dbReference>
<reference evidence="12" key="1">
    <citation type="submission" date="2021-10" db="EMBL/GenBank/DDBJ databases">
        <title>Tropical sea cucumber genome reveals ecological adaptation and Cuvierian tubules defense mechanism.</title>
        <authorList>
            <person name="Chen T."/>
        </authorList>
    </citation>
    <scope>NUCLEOTIDE SEQUENCE</scope>
    <source>
        <strain evidence="12">Nanhai2018</strain>
        <tissue evidence="12">Muscle</tissue>
    </source>
</reference>
<comment type="domain">
    <text evidence="9">Contains a pseudo-UCH domain. This ubiquitin C-terminal hydrolase (UCH)-like or ubiquitin specific protease (USP)-like domain is predicted to be catalytically inactive because it lacks the active site catalytic triad characteristic of thiol proteases, with residues at the equivalent structural positions that are incompatible with catalysis, and it cannot bind ubiquitin. It functions as a structural scaffold for intra- and intermolecular interactions in the complex.</text>
</comment>
<evidence type="ECO:0000256" key="10">
    <source>
        <dbReference type="SAM" id="MobiDB-lite"/>
    </source>
</evidence>
<keyword evidence="6 9" id="KW-0378">Hydrolase</keyword>
<feature type="binding site" evidence="9">
    <location>
        <position position="1134"/>
    </location>
    <ligand>
        <name>a divalent metal cation</name>
        <dbReference type="ChEBI" id="CHEBI:60240"/>
        <note>catalytic</note>
    </ligand>
</feature>
<evidence type="ECO:0000256" key="4">
    <source>
        <dbReference type="ARBA" id="ARBA00022722"/>
    </source>
</evidence>
<evidence type="ECO:0000256" key="6">
    <source>
        <dbReference type="ARBA" id="ARBA00022801"/>
    </source>
</evidence>
<dbReference type="SMART" id="SM00479">
    <property type="entry name" value="EXOIII"/>
    <property type="match status" value="1"/>
</dbReference>
<dbReference type="HAMAP" id="MF_03182">
    <property type="entry name" value="PAN2"/>
    <property type="match status" value="1"/>
</dbReference>
<feature type="binding site" evidence="9">
    <location>
        <position position="972"/>
    </location>
    <ligand>
        <name>a divalent metal cation</name>
        <dbReference type="ChEBI" id="CHEBI:60240"/>
        <note>catalytic</note>
    </ligand>
</feature>
<sequence>MEFHPAYTGQGQFHPSEYGLQTDGIPLDHYAHEVPAEVIEPYTGTHGHMNVPMAGSYQELHTAFADGGGTFSVSTLHFDPFEELLWMGNQGGHVTSYYGSHLQKYTSFQAHSTQQEIRQLLAFDGGILSLARQGLRCNSRQGMKLFDYKGNSMEEMNDMIILNDSRLLAGGQQDKIVEVDLESGEEKVLHQCGEEGVTVMRMSSSYLCRADTTGKIHLCDPSSLAVKHTLDAHSASVSDFDIRENQLVSCGFSTRHGNYSFDRFLMVFDLRMMRSMSPFHLPIEPLFVRYVPTFSNRVIAMSQSGHFQLVDPGGLMTADDIVLYQVNIVGEMLMCMDVCSTYHCMAFGDVGGYMHLWADSEDVTFNNMSRETQFATSVEPLPTIDINNHLASFCSIPLPFPRNDEPLLSEWPSEACRPVHRQTVPVDSQILSNMKIVDFIGYAPKSGNQLRNQVAYPEVLAALCADIKEMVPESPMGRGDDDQECFVPKKYRKVEIKYSGRFGVDDFNFRHYNTTNFAGLEPHIPNAYCNSMLQVLHFIEPLRCSLQSHLCDKEFCLACEMGFLFYMLDHCKGQTCQASNFLRAFRTIPEVSALGLLLADVEESTGKANFPRLIQSWNRFVLQQIVQDTQKASEEENEEGGSESEPSQVSSLFEAEVHTKSRCRSCSKESNRVSASSVVTLNYPSGGPGKPEAKIDFASVLQRSMCSDQSTYTFCEDCKKYQPSVQTRSYQRLPDVVSINCHIETQGDEAFWRKQLENDEVATEEKLSDDIWVKPCKFGADCTRADCKFGHEGRPVIRVKTASVSESAKWIPLKVFMKRSEEGFVDVKEFPDEKQAEEGYLPYSLHATVAHIVDQKTGGNLVAHINVGTTYHKRKEGVTHTQWYLFNDFSIESINKNEAIDFNMDWKVPCILYYMVDKINNKYDLTIENPNEVSILQPRASLAEQSYITPHMTFTPLGPDEVITKGYLVGLDAEFVSLNKEEAEIRSDGTRSTIKPSQMSVARITCVRGQGALAMIPFIDDYISTQEQVVDYLTRFSGIHPGDLDATLSQKHLTTLKVTYLKLRHLVDCGATFVGHGLRKDFRVINLLVPHDQVIDTAHLFNLPRQRIVSLKFLAWYFLDGLRIQSETHDSAEDASTAVKLYNYYLLHSEGGTNESAWQEKLKGLYEEGRQLKWKVPT</sequence>
<dbReference type="InterPro" id="IPR028889">
    <property type="entry name" value="USP"/>
</dbReference>
<comment type="similarity">
    <text evidence="9">Belongs to the peptidase C19 family. PAN2 subfamily.</text>
</comment>
<dbReference type="PANTHER" id="PTHR15728">
    <property type="entry name" value="DEADENYLATION COMPLEX CATALYTIC SUBUNIT PAN2"/>
    <property type="match status" value="1"/>
</dbReference>
<dbReference type="GO" id="GO:0000289">
    <property type="term" value="P:nuclear-transcribed mRNA poly(A) tail shortening"/>
    <property type="evidence" value="ECO:0007669"/>
    <property type="project" value="UniProtKB-UniRule"/>
</dbReference>
<keyword evidence="5 9" id="KW-0479">Metal-binding</keyword>
<dbReference type="GO" id="GO:0000932">
    <property type="term" value="C:P-body"/>
    <property type="evidence" value="ECO:0007669"/>
    <property type="project" value="UniProtKB-SubCell"/>
</dbReference>
<dbReference type="Gene3D" id="3.90.70.10">
    <property type="entry name" value="Cysteine proteinases"/>
    <property type="match status" value="1"/>
</dbReference>
<dbReference type="CDD" id="cd06143">
    <property type="entry name" value="PAN2_exo"/>
    <property type="match status" value="1"/>
</dbReference>
<dbReference type="EMBL" id="JAIZAY010000014">
    <property type="protein sequence ID" value="KAJ8029156.1"/>
    <property type="molecule type" value="Genomic_DNA"/>
</dbReference>
<keyword evidence="8 9" id="KW-0539">Nucleus</keyword>
<evidence type="ECO:0000256" key="8">
    <source>
        <dbReference type="ARBA" id="ARBA00023242"/>
    </source>
</evidence>
<keyword evidence="13" id="KW-1185">Reference proteome</keyword>
<evidence type="ECO:0000313" key="13">
    <source>
        <dbReference type="Proteomes" id="UP001152320"/>
    </source>
</evidence>
<dbReference type="Proteomes" id="UP001152320">
    <property type="component" value="Chromosome 14"/>
</dbReference>
<keyword evidence="3 9" id="KW-0507">mRNA processing</keyword>
<feature type="domain" description="USP" evidence="11">
    <location>
        <begin position="518"/>
        <end position="917"/>
    </location>
</feature>
<gene>
    <name evidence="9" type="primary">PAN2</name>
    <name evidence="12" type="ORF">HOLleu_28486</name>
</gene>
<accession>A0A9Q1BM45</accession>
<evidence type="ECO:0000256" key="9">
    <source>
        <dbReference type="HAMAP-Rule" id="MF_03182"/>
    </source>
</evidence>
<dbReference type="Pfam" id="PF00929">
    <property type="entry name" value="RNase_T"/>
    <property type="match status" value="1"/>
</dbReference>
<comment type="caution">
    <text evidence="9">Lacks conserved residue(s) required for the propagation of feature annotation.</text>
</comment>
<dbReference type="InterPro" id="IPR036322">
    <property type="entry name" value="WD40_repeat_dom_sf"/>
</dbReference>
<comment type="domain">
    <text evidence="9">The linker, or PAN3 interaction domain (PID), between the WD40 repeats and the pseudo-UCH domain mediates interaction with PAN3.</text>
</comment>
<comment type="cofactor">
    <cofactor evidence="9">
        <name>a divalent metal cation</name>
        <dbReference type="ChEBI" id="CHEBI:60240"/>
    </cofactor>
    <text evidence="9">Binds 2 metal cations per subunit in the catalytic exonuclease domain.</text>
</comment>
<dbReference type="Gene3D" id="2.130.10.10">
    <property type="entry name" value="YVTN repeat-like/Quinoprotein amine dehydrogenase"/>
    <property type="match status" value="1"/>
</dbReference>
<evidence type="ECO:0000256" key="7">
    <source>
        <dbReference type="ARBA" id="ARBA00022839"/>
    </source>
</evidence>
<dbReference type="GO" id="GO:0003676">
    <property type="term" value="F:nucleic acid binding"/>
    <property type="evidence" value="ECO:0007669"/>
    <property type="project" value="InterPro"/>
</dbReference>
<dbReference type="InterPro" id="IPR050785">
    <property type="entry name" value="PAN2-PAN3_catalytic_subunit"/>
</dbReference>
<dbReference type="PROSITE" id="PS50235">
    <property type="entry name" value="USP_3"/>
    <property type="match status" value="1"/>
</dbReference>
<dbReference type="SUPFAM" id="SSF50978">
    <property type="entry name" value="WD40 repeat-like"/>
    <property type="match status" value="1"/>
</dbReference>
<organism evidence="12 13">
    <name type="scientific">Holothuria leucospilota</name>
    <name type="common">Black long sea cucumber</name>
    <name type="synonym">Mertensiothuria leucospilota</name>
    <dbReference type="NCBI Taxonomy" id="206669"/>
    <lineage>
        <taxon>Eukaryota</taxon>
        <taxon>Metazoa</taxon>
        <taxon>Echinodermata</taxon>
        <taxon>Eleutherozoa</taxon>
        <taxon>Echinozoa</taxon>
        <taxon>Holothuroidea</taxon>
        <taxon>Aspidochirotacea</taxon>
        <taxon>Aspidochirotida</taxon>
        <taxon>Holothuriidae</taxon>
        <taxon>Holothuria</taxon>
    </lineage>
</organism>
<dbReference type="Gene3D" id="3.30.420.10">
    <property type="entry name" value="Ribonuclease H-like superfamily/Ribonuclease H"/>
    <property type="match status" value="1"/>
</dbReference>
<evidence type="ECO:0000256" key="5">
    <source>
        <dbReference type="ARBA" id="ARBA00022723"/>
    </source>
</evidence>
<comment type="function">
    <text evidence="9">Catalytic subunit of the poly(A)-nuclease (PAN) deadenylation complex, one of two cytoplasmic mRNA deadenylases involved in general and miRNA-mediated mRNA turnover. PAN specifically shortens poly(A) tails of RNA and the activity is stimulated by poly(A)-binding protein (PABP). PAN deadenylation is followed by rapid degradation of the shortened mRNA tails by the CCR4-NOT complex. Deadenylated mRNAs are then degraded by two alternative mechanisms, namely exosome-mediated 3'-5' exonucleolytic degradation, or deadenlyation-dependent mRNA decaping and subsequent 5'-3' exonucleolytic degradation by XRN1.</text>
</comment>
<dbReference type="AlphaFoldDB" id="A0A9Q1BM45"/>
<dbReference type="InterPro" id="IPR030843">
    <property type="entry name" value="PAN2"/>
</dbReference>
<dbReference type="InterPro" id="IPR012337">
    <property type="entry name" value="RNaseH-like_sf"/>
</dbReference>
<dbReference type="InterPro" id="IPR048841">
    <property type="entry name" value="PAN2_N"/>
</dbReference>
<dbReference type="FunFam" id="3.30.420.10:FF:000011">
    <property type="entry name" value="PAN2-PAN3 deadenylation complex catalytic subunit PAN2"/>
    <property type="match status" value="1"/>
</dbReference>
<comment type="activity regulation">
    <text evidence="9">Positively regulated by the regulatory subunit PAN3.</text>
</comment>
<dbReference type="InterPro" id="IPR015943">
    <property type="entry name" value="WD40/YVTN_repeat-like_dom_sf"/>
</dbReference>
<proteinExistence type="inferred from homology"/>
<comment type="subcellular location">
    <subcellularLocation>
        <location evidence="9">Cytoplasm</location>
        <location evidence="9">P-body</location>
    </subcellularLocation>
    <subcellularLocation>
        <location evidence="9">Nucleus</location>
    </subcellularLocation>
    <text evidence="9">Shuttles between nucleus and cytoplasm.</text>
</comment>
<dbReference type="GO" id="GO:0010606">
    <property type="term" value="P:positive regulation of cytoplasmic mRNA processing body assembly"/>
    <property type="evidence" value="ECO:0007669"/>
    <property type="project" value="UniProtKB-UniRule"/>
</dbReference>
<dbReference type="SUPFAM" id="SSF54001">
    <property type="entry name" value="Cysteine proteinases"/>
    <property type="match status" value="1"/>
</dbReference>
<feature type="binding site" evidence="9">
    <location>
        <position position="974"/>
    </location>
    <ligand>
        <name>a divalent metal cation</name>
        <dbReference type="ChEBI" id="CHEBI:60240"/>
        <note>catalytic</note>
    </ligand>
</feature>
<dbReference type="GO" id="GO:0046872">
    <property type="term" value="F:metal ion binding"/>
    <property type="evidence" value="ECO:0007669"/>
    <property type="project" value="UniProtKB-KW"/>
</dbReference>
<dbReference type="InterPro" id="IPR013520">
    <property type="entry name" value="Ribonucl_H"/>
</dbReference>
<keyword evidence="2 9" id="KW-0963">Cytoplasm</keyword>
<protein>
    <recommendedName>
        <fullName evidence="9">PAN2-PAN3 deadenylation complex catalytic subunit PAN2</fullName>
        <ecNumber evidence="9">3.1.13.4</ecNumber>
    </recommendedName>
    <alternativeName>
        <fullName evidence="9">PAB1P-dependent poly(A)-specific ribonuclease</fullName>
    </alternativeName>
    <alternativeName>
        <fullName evidence="9">Poly(A)-nuclease deadenylation complex subunit 2</fullName>
        <shortName evidence="9">PAN deadenylation complex subunit 2</shortName>
    </alternativeName>
</protein>
<dbReference type="GO" id="GO:0005634">
    <property type="term" value="C:nucleus"/>
    <property type="evidence" value="ECO:0007669"/>
    <property type="project" value="UniProtKB-SubCell"/>
</dbReference>
<evidence type="ECO:0000256" key="1">
    <source>
        <dbReference type="ARBA" id="ARBA00001663"/>
    </source>
</evidence>
<evidence type="ECO:0000313" key="12">
    <source>
        <dbReference type="EMBL" id="KAJ8029156.1"/>
    </source>
</evidence>